<dbReference type="Proteomes" id="UP000270384">
    <property type="component" value="Segment"/>
</dbReference>
<reference evidence="2 3" key="1">
    <citation type="submission" date="2018-09" db="EMBL/GenBank/DDBJ databases">
        <authorList>
            <person name="Bortz R.L."/>
            <person name="Adams R."/>
            <person name="Ball A.M."/>
            <person name="Boyd J.M."/>
            <person name="Bright N.M."/>
            <person name="Cartwright S."/>
            <person name="DeHaven M.P."/>
            <person name="Divens A.M."/>
            <person name="Fritz T.R."/>
            <person name="Gaeta N.J."/>
            <person name="Gibbs J.R."/>
            <person name="Goodwin N.G."/>
            <person name="Hopkins M."/>
            <person name="Ibrahim F.R."/>
            <person name="Kruger O.T."/>
            <person name="Kwak J.M."/>
            <person name="Manko C.D."/>
            <person name="Martin R.J."/>
            <person name="McDermott B."/>
            <person name="Sheth R."/>
            <person name="Subramanian A."/>
            <person name="Garlena R.A."/>
            <person name="Russell D.A."/>
            <person name="Pope W.H."/>
            <person name="Jacobs-Sera D."/>
            <person name="Hatfull G.F."/>
        </authorList>
    </citation>
    <scope>NUCLEOTIDE SEQUENCE [LARGE SCALE GENOMIC DNA]</scope>
</reference>
<dbReference type="RefSeq" id="YP_010099225.1">
    <property type="nucleotide sequence ID" value="NC_055774.1"/>
</dbReference>
<accession>A0A3G3M9B0</accession>
<protein>
    <submittedName>
        <fullName evidence="2">Uncharacterized protein</fullName>
    </submittedName>
</protein>
<keyword evidence="3" id="KW-1185">Reference proteome</keyword>
<feature type="region of interest" description="Disordered" evidence="1">
    <location>
        <begin position="1"/>
        <end position="26"/>
    </location>
</feature>
<evidence type="ECO:0000256" key="1">
    <source>
        <dbReference type="SAM" id="MobiDB-lite"/>
    </source>
</evidence>
<dbReference type="KEGG" id="vg:65116910"/>
<dbReference type="GeneID" id="65116910"/>
<gene>
    <name evidence="2" type="primary">65</name>
    <name evidence="2" type="ORF">SEA_BIBWIT_65</name>
</gene>
<proteinExistence type="predicted"/>
<organism evidence="2 3">
    <name type="scientific">Gordonia phage Bibwit</name>
    <dbReference type="NCBI Taxonomy" id="2483666"/>
    <lineage>
        <taxon>Viruses</taxon>
        <taxon>Duplodnaviria</taxon>
        <taxon>Heunggongvirae</taxon>
        <taxon>Uroviricota</taxon>
        <taxon>Caudoviricetes</taxon>
        <taxon>Stackebrandtviridae</taxon>
        <taxon>Schenleyvirinae</taxon>
        <taxon>Vividuovirus</taxon>
        <taxon>Vividuovirus bibwit</taxon>
    </lineage>
</organism>
<feature type="compositionally biased region" description="Basic residues" evidence="1">
    <location>
        <begin position="1"/>
        <end position="11"/>
    </location>
</feature>
<dbReference type="Gene3D" id="3.30.160.160">
    <property type="entry name" value="YegP-like"/>
    <property type="match status" value="1"/>
</dbReference>
<dbReference type="EMBL" id="MH976508">
    <property type="protein sequence ID" value="AYR02618.1"/>
    <property type="molecule type" value="Genomic_DNA"/>
</dbReference>
<evidence type="ECO:0000313" key="3">
    <source>
        <dbReference type="Proteomes" id="UP000270384"/>
    </source>
</evidence>
<name>A0A3G3M9B0_9CAUD</name>
<evidence type="ECO:0000313" key="2">
    <source>
        <dbReference type="EMBL" id="AYR02618.1"/>
    </source>
</evidence>
<sequence length="140" mass="16035">MRLRLRGHPHPLPHQGDPMIIKHDPPQHRGTIEVYPTILLESDERHVAWRWRSVSKNGAKLAYGEGFRRRAGALHSIDAQYSLRVLGTVTEDGEEIFTQAALDQPEPLETLFVLPWRLIVHKRDRTDPAAMVVDYIAAVY</sequence>